<dbReference type="AlphaFoldDB" id="A0A133VRA1"/>
<evidence type="ECO:0000256" key="1">
    <source>
        <dbReference type="SAM" id="Phobius"/>
    </source>
</evidence>
<evidence type="ECO:0000313" key="2">
    <source>
        <dbReference type="EMBL" id="KXB08935.1"/>
    </source>
</evidence>
<reference evidence="2 3" key="1">
    <citation type="journal article" date="2016" name="Sci. Rep.">
        <title>Metabolic traits of an uncultured archaeal lineage -MSBL1- from brine pools of the Red Sea.</title>
        <authorList>
            <person name="Mwirichia R."/>
            <person name="Alam I."/>
            <person name="Rashid M."/>
            <person name="Vinu M."/>
            <person name="Ba-Alawi W."/>
            <person name="Anthony Kamau A."/>
            <person name="Kamanda Ngugi D."/>
            <person name="Goker M."/>
            <person name="Klenk H.P."/>
            <person name="Bajic V."/>
            <person name="Stingl U."/>
        </authorList>
    </citation>
    <scope>NUCLEOTIDE SEQUENCE [LARGE SCALE GENOMIC DNA]</scope>
    <source>
        <strain evidence="2">SCGC-AAA385M02</strain>
    </source>
</reference>
<comment type="caution">
    <text evidence="2">The sequence shown here is derived from an EMBL/GenBank/DDBJ whole genome shotgun (WGS) entry which is preliminary data.</text>
</comment>
<keyword evidence="3" id="KW-1185">Reference proteome</keyword>
<feature type="transmembrane region" description="Helical" evidence="1">
    <location>
        <begin position="139"/>
        <end position="161"/>
    </location>
</feature>
<evidence type="ECO:0000313" key="3">
    <source>
        <dbReference type="Proteomes" id="UP000070248"/>
    </source>
</evidence>
<dbReference type="EMBL" id="LHYL01000002">
    <property type="protein sequence ID" value="KXB08935.1"/>
    <property type="molecule type" value="Genomic_DNA"/>
</dbReference>
<protein>
    <submittedName>
        <fullName evidence="2">Uncharacterized protein</fullName>
    </submittedName>
</protein>
<name>A0A133VRA1_9EURY</name>
<accession>A0A133VRA1</accession>
<proteinExistence type="predicted"/>
<gene>
    <name evidence="2" type="ORF">AKJ59_00280</name>
</gene>
<keyword evidence="1" id="KW-0812">Transmembrane</keyword>
<sequence>MTRLQKYLKMDVNDELNQIFEGTLDDLQNIDLNEVHDDSSAPQERIDEEAISATLIVSTILALPSLLKTIIKTFGFFYKKIKKLFGGKEESNVEQKLVELSDKWHHAYIKVLRQLLKTGGVFKSAGIEDKDKQMKATEVVFYTIIFGFAIHGGLATAKGIMKIAAHPTNLLHIKHATLEGVLTSIKSKEVRSFIQKMMKA</sequence>
<organism evidence="2 3">
    <name type="scientific">candidate division MSBL1 archaeon SCGC-AAA385M02</name>
    <dbReference type="NCBI Taxonomy" id="1698287"/>
    <lineage>
        <taxon>Archaea</taxon>
        <taxon>Methanobacteriati</taxon>
        <taxon>Methanobacteriota</taxon>
        <taxon>candidate division MSBL1</taxon>
    </lineage>
</organism>
<keyword evidence="1" id="KW-1133">Transmembrane helix</keyword>
<dbReference type="Proteomes" id="UP000070248">
    <property type="component" value="Unassembled WGS sequence"/>
</dbReference>
<keyword evidence="1" id="KW-0472">Membrane</keyword>